<keyword evidence="2" id="KW-1003">Cell membrane</keyword>
<reference evidence="10 12" key="1">
    <citation type="journal article" date="2016" name="ISME J.">
        <title>Chasing the elusive Euryarchaeota class WSA2: genomes reveal a uniquely fastidious methyl-reducing methanogen.</title>
        <authorList>
            <person name="Nobu M.K."/>
            <person name="Narihiro T."/>
            <person name="Kuroda K."/>
            <person name="Mei R."/>
            <person name="Liu W.T."/>
        </authorList>
    </citation>
    <scope>NUCLEOTIDE SEQUENCE [LARGE SCALE GENOMIC DNA]</scope>
    <source>
        <strain evidence="10">ADurb1013_Bin02101</strain>
        <strain evidence="11">ADurb1213_Bin02801</strain>
    </source>
</reference>
<evidence type="ECO:0000256" key="2">
    <source>
        <dbReference type="ARBA" id="ARBA00022475"/>
    </source>
</evidence>
<feature type="domain" description="Glycosyltransferase RgtA/B/C/D-like" evidence="9">
    <location>
        <begin position="60"/>
        <end position="209"/>
    </location>
</feature>
<keyword evidence="3" id="KW-0328">Glycosyltransferase</keyword>
<evidence type="ECO:0000256" key="4">
    <source>
        <dbReference type="ARBA" id="ARBA00022679"/>
    </source>
</evidence>
<keyword evidence="5 8" id="KW-0812">Transmembrane</keyword>
<feature type="transmembrane region" description="Helical" evidence="8">
    <location>
        <begin position="266"/>
        <end position="282"/>
    </location>
</feature>
<feature type="transmembrane region" description="Helical" evidence="8">
    <location>
        <begin position="80"/>
        <end position="100"/>
    </location>
</feature>
<dbReference type="PANTHER" id="PTHR33908:SF11">
    <property type="entry name" value="MEMBRANE PROTEIN"/>
    <property type="match status" value="1"/>
</dbReference>
<evidence type="ECO:0000313" key="10">
    <source>
        <dbReference type="EMBL" id="KYC53495.1"/>
    </source>
</evidence>
<keyword evidence="4" id="KW-0808">Transferase</keyword>
<evidence type="ECO:0000256" key="1">
    <source>
        <dbReference type="ARBA" id="ARBA00004651"/>
    </source>
</evidence>
<keyword evidence="7 8" id="KW-0472">Membrane</keyword>
<evidence type="ECO:0000256" key="5">
    <source>
        <dbReference type="ARBA" id="ARBA00022692"/>
    </source>
</evidence>
<organism evidence="10 12">
    <name type="scientific">Candidatus Methanofastidiosum methylothiophilum</name>
    <dbReference type="NCBI Taxonomy" id="1705564"/>
    <lineage>
        <taxon>Archaea</taxon>
        <taxon>Methanobacteriati</taxon>
        <taxon>Methanobacteriota</taxon>
        <taxon>Stenosarchaea group</taxon>
        <taxon>Candidatus Methanofastidiosia</taxon>
        <taxon>Candidatus Methanofastidiosales</taxon>
        <taxon>Candidatus Methanofastidiosaceae</taxon>
        <taxon>Candidatus Methanofastidiosum</taxon>
    </lineage>
</organism>
<evidence type="ECO:0000313" key="12">
    <source>
        <dbReference type="Proteomes" id="UP000092420"/>
    </source>
</evidence>
<accession>A0A150J8N0</accession>
<evidence type="ECO:0000313" key="11">
    <source>
        <dbReference type="EMBL" id="KYC56317.1"/>
    </source>
</evidence>
<dbReference type="Proteomes" id="UP000092420">
    <property type="component" value="Unassembled WGS sequence"/>
</dbReference>
<evidence type="ECO:0000259" key="9">
    <source>
        <dbReference type="Pfam" id="PF13231"/>
    </source>
</evidence>
<dbReference type="EMBL" id="LNJE01000021">
    <property type="protein sequence ID" value="KYC56317.1"/>
    <property type="molecule type" value="Genomic_DNA"/>
</dbReference>
<accession>A0A150JGE0</accession>
<feature type="transmembrane region" description="Helical" evidence="8">
    <location>
        <begin position="52"/>
        <end position="73"/>
    </location>
</feature>
<feature type="transmembrane region" description="Helical" evidence="8">
    <location>
        <begin position="106"/>
        <end position="124"/>
    </location>
</feature>
<dbReference type="Pfam" id="PF13231">
    <property type="entry name" value="PMT_2"/>
    <property type="match status" value="1"/>
</dbReference>
<evidence type="ECO:0000256" key="7">
    <source>
        <dbReference type="ARBA" id="ARBA00023136"/>
    </source>
</evidence>
<feature type="transmembrane region" description="Helical" evidence="8">
    <location>
        <begin position="311"/>
        <end position="331"/>
    </location>
</feature>
<feature type="transmembrane region" description="Helical" evidence="8">
    <location>
        <begin position="129"/>
        <end position="146"/>
    </location>
</feature>
<dbReference type="InterPro" id="IPR050297">
    <property type="entry name" value="LipidA_mod_glycosyltrf_83"/>
</dbReference>
<dbReference type="GO" id="GO:0005886">
    <property type="term" value="C:plasma membrane"/>
    <property type="evidence" value="ECO:0007669"/>
    <property type="project" value="UniProtKB-SubCell"/>
</dbReference>
<protein>
    <recommendedName>
        <fullName evidence="9">Glycosyltransferase RgtA/B/C/D-like domain-containing protein</fullName>
    </recommendedName>
</protein>
<keyword evidence="6 8" id="KW-1133">Transmembrane helix</keyword>
<accession>A0A150JF46</accession>
<feature type="transmembrane region" description="Helical" evidence="8">
    <location>
        <begin position="229"/>
        <end position="254"/>
    </location>
</feature>
<sequence length="444" mass="51079">MMHITMDRNKYIILIVIISAISLAYYVPHYGLIYDGGLYASLGYSLFSGNGYFFNGYPGDVPPILPIFLSLFIRIFGENGIFLVVPLFSIMNTVIIFLILEKKISLEMSFLGSLYVFFSPIIFYDSINVIREIPMLTLVMASYLIFLRKEDSYKKHVLLGILVGSAFLTKSVGFVYTFPIWAYYIFNQNKKVGISIASSVIFVLPWAIWSYSHFQTPFVSHSAYLLPKIGSNITTFFTRTLPLFLISSFIPIVPISIMGIKKSEKIFLLFGFLIIIPALLWPVQEPRYLLAAYFLIVYLALMYLKDKRKDITLIFMIITVLFQFGTTASILDTHVVSYGLLDDAGIWLRENTDPNSKIMTQSFRQIHYFSHRKTYQIPQDPSLLQRTLEVNQIEYVVIDSYEKTTPQYAREFFEELDPLVTFKDIGGVVNIYKSPYYNSSKVDN</sequence>
<gene>
    <name evidence="10" type="ORF">AN188_01437</name>
    <name evidence="11" type="ORF">APG09_01404</name>
</gene>
<dbReference type="AlphaFoldDB" id="A0A150JF46"/>
<dbReference type="GO" id="GO:0008610">
    <property type="term" value="P:lipid biosynthetic process"/>
    <property type="evidence" value="ECO:0007669"/>
    <property type="project" value="UniProtKB-ARBA"/>
</dbReference>
<dbReference type="GO" id="GO:0016763">
    <property type="term" value="F:pentosyltransferase activity"/>
    <property type="evidence" value="ECO:0007669"/>
    <property type="project" value="TreeGrafter"/>
</dbReference>
<evidence type="ECO:0000256" key="6">
    <source>
        <dbReference type="ARBA" id="ARBA00022989"/>
    </source>
</evidence>
<feature type="transmembrane region" description="Helical" evidence="8">
    <location>
        <begin position="158"/>
        <end position="185"/>
    </location>
</feature>
<name>A0A150JF46_9EURY</name>
<feature type="transmembrane region" description="Helical" evidence="8">
    <location>
        <begin position="192"/>
        <end position="209"/>
    </location>
</feature>
<proteinExistence type="predicted"/>
<feature type="transmembrane region" description="Helical" evidence="8">
    <location>
        <begin position="288"/>
        <end position="304"/>
    </location>
</feature>
<feature type="transmembrane region" description="Helical" evidence="8">
    <location>
        <begin position="12"/>
        <end position="32"/>
    </location>
</feature>
<dbReference type="InterPro" id="IPR038731">
    <property type="entry name" value="RgtA/B/C-like"/>
</dbReference>
<evidence type="ECO:0000256" key="8">
    <source>
        <dbReference type="SAM" id="Phobius"/>
    </source>
</evidence>
<dbReference type="EMBL" id="LNJB01000025">
    <property type="protein sequence ID" value="KYC53495.1"/>
    <property type="molecule type" value="Genomic_DNA"/>
</dbReference>
<comment type="subcellular location">
    <subcellularLocation>
        <location evidence="1">Cell membrane</location>
        <topology evidence="1">Multi-pass membrane protein</topology>
    </subcellularLocation>
</comment>
<comment type="caution">
    <text evidence="10">The sequence shown here is derived from an EMBL/GenBank/DDBJ whole genome shotgun (WGS) entry which is preliminary data.</text>
</comment>
<dbReference type="PANTHER" id="PTHR33908">
    <property type="entry name" value="MANNOSYLTRANSFERASE YKCB-RELATED"/>
    <property type="match status" value="1"/>
</dbReference>
<evidence type="ECO:0000256" key="3">
    <source>
        <dbReference type="ARBA" id="ARBA00022676"/>
    </source>
</evidence>